<dbReference type="InterPro" id="IPR027785">
    <property type="entry name" value="UvrD-like_helicase_C"/>
</dbReference>
<dbReference type="Pfam" id="PF21185">
    <property type="entry name" value="RecD_N"/>
    <property type="match status" value="1"/>
</dbReference>
<dbReference type="EC" id="5.6.2.3" evidence="11"/>
<dbReference type="Pfam" id="PF13245">
    <property type="entry name" value="AAA_19"/>
    <property type="match status" value="1"/>
</dbReference>
<sequence>MLNHIDTASALGWLNHCLSHERLDELDFHFAKFLHEHGANNASVIAAALLSSELANGNSCLEIAHIKFKLSRLQQQTDLAIDFDLPEAHHDWISELELASVVGEQRPLVLEFDRLYLNRYWQFERSVAQRFSAPALKISPEPNLVRSGIDSLFAHDWSFQWQIFSQTSPERRAYYVEHYLDLQNAWVDANPQIMNELAAIESPTQLETWYKTLPELAVLNWQKVAVAQACRQQLLVISGGPGTGKTTTVTRLLALLQQLQIEQGLSPLKIAMVAPTGKAAARLSESISGARGQLNASAQVVSAIPEQATTIHRLLGVRAGRQQFIHHVDNPLALDLLVVDEASMIDLSLMAKLLDALDSSTRIILLGDKDQLASVEAGSVMADLCSFAQQPKSQDLLAYLAVATGSCFDGLAQGPTRAINDNLALLHKSYRFDASSGIGQLAASVNRADVVSSKQQFARGFADIDWHQLDQNSYQTALDQAQDHYRDYLEALQQGADMLDVFKRFNQFQLLLALREGDFGVEGFNQRIQQRFAKMGLLGEQQGWSAGLPIMVLANDHEQQLYNGDIGIFALNEQGRLMVVFENAKQLRWILPSRLPSHQVVFAMTVHKSQGSEYQSVSLLLPPQGKAQVSRELLYTGITRAKQHFTLYADDLSFTKAVEQGTERFSGLTLRL</sequence>
<comment type="similarity">
    <text evidence="11">Belongs to the RecD family.</text>
</comment>
<dbReference type="InterPro" id="IPR027417">
    <property type="entry name" value="P-loop_NTPase"/>
</dbReference>
<dbReference type="Pfam" id="PF13538">
    <property type="entry name" value="UvrD_C_2"/>
    <property type="match status" value="1"/>
</dbReference>
<evidence type="ECO:0000313" key="13">
    <source>
        <dbReference type="EMBL" id="RKF21516.1"/>
    </source>
</evidence>
<evidence type="ECO:0000256" key="2">
    <source>
        <dbReference type="ARBA" id="ARBA00022741"/>
    </source>
</evidence>
<dbReference type="SMART" id="SM00382">
    <property type="entry name" value="AAA"/>
    <property type="match status" value="1"/>
</dbReference>
<dbReference type="NCBIfam" id="TIGR01447">
    <property type="entry name" value="recD"/>
    <property type="match status" value="1"/>
</dbReference>
<comment type="function">
    <text evidence="11">A helicase/nuclease that prepares dsDNA breaks (DSB) for recombinational DNA repair. Binds to DSBs and unwinds DNA via a highly rapid and processive ATP-dependent bidirectional helicase activity. Unwinds dsDNA until it encounters a Chi (crossover hotspot instigator) sequence from the 3' direction. Cuts ssDNA a few nucleotides 3' to the Chi site. The properties and activities of the enzyme are changed at Chi. The Chi-altered holoenzyme produces a long 3'-ssDNA overhang and facilitates RecA-binding to the ssDNA for homologous DNA recombination and repair. Holoenzyme degrades any linearized DNA that is unable to undergo homologous recombination. In the holoenzyme this subunit has ssDNA-dependent ATPase and 5'-3' helicase activity. When added to pre-assembled RecBC greatly stimulates nuclease activity and augments holoenzyme processivity. Negatively regulates the RecA-loading ability of RecBCD.</text>
</comment>
<comment type="catalytic activity">
    <reaction evidence="11">
        <text>ATP + H2O = ADP + phosphate + H(+)</text>
        <dbReference type="Rhea" id="RHEA:13065"/>
        <dbReference type="ChEBI" id="CHEBI:15377"/>
        <dbReference type="ChEBI" id="CHEBI:15378"/>
        <dbReference type="ChEBI" id="CHEBI:30616"/>
        <dbReference type="ChEBI" id="CHEBI:43474"/>
        <dbReference type="ChEBI" id="CHEBI:456216"/>
        <dbReference type="EC" id="5.6.2.3"/>
    </reaction>
</comment>
<name>A0A420ELM5_9ALTE</name>
<dbReference type="Gene3D" id="3.40.50.300">
    <property type="entry name" value="P-loop containing nucleotide triphosphate hydrolases"/>
    <property type="match status" value="3"/>
</dbReference>
<dbReference type="OrthoDB" id="9803432at2"/>
<dbReference type="HAMAP" id="MF_01487">
    <property type="entry name" value="RecD"/>
    <property type="match status" value="1"/>
</dbReference>
<reference evidence="13 14" key="1">
    <citation type="submission" date="2018-09" db="EMBL/GenBank/DDBJ databases">
        <authorList>
            <person name="Wang Z."/>
        </authorList>
    </citation>
    <scope>NUCLEOTIDE SEQUENCE [LARGE SCALE GENOMIC DNA]</scope>
    <source>
        <strain evidence="13 14">ALS 81</strain>
    </source>
</reference>
<keyword evidence="9 11" id="KW-0234">DNA repair</keyword>
<dbReference type="GO" id="GO:0005524">
    <property type="term" value="F:ATP binding"/>
    <property type="evidence" value="ECO:0007669"/>
    <property type="project" value="UniProtKB-UniRule"/>
</dbReference>
<dbReference type="Proteomes" id="UP000286482">
    <property type="component" value="Unassembled WGS sequence"/>
</dbReference>
<organism evidence="13 14">
    <name type="scientific">Alginatibacterium sediminis</name>
    <dbReference type="NCBI Taxonomy" id="2164068"/>
    <lineage>
        <taxon>Bacteria</taxon>
        <taxon>Pseudomonadati</taxon>
        <taxon>Pseudomonadota</taxon>
        <taxon>Gammaproteobacteria</taxon>
        <taxon>Alteromonadales</taxon>
        <taxon>Alteromonadaceae</taxon>
        <taxon>Alginatibacterium</taxon>
    </lineage>
</organism>
<keyword evidence="5 11" id="KW-0347">Helicase</keyword>
<keyword evidence="2 11" id="KW-0547">Nucleotide-binding</keyword>
<evidence type="ECO:0000256" key="6">
    <source>
        <dbReference type="ARBA" id="ARBA00022839"/>
    </source>
</evidence>
<dbReference type="GO" id="GO:0008854">
    <property type="term" value="F:exodeoxyribonuclease V activity"/>
    <property type="evidence" value="ECO:0007669"/>
    <property type="project" value="InterPro"/>
</dbReference>
<dbReference type="GO" id="GO:0000724">
    <property type="term" value="P:double-strand break repair via homologous recombination"/>
    <property type="evidence" value="ECO:0007669"/>
    <property type="project" value="UniProtKB-UniRule"/>
</dbReference>
<evidence type="ECO:0000256" key="5">
    <source>
        <dbReference type="ARBA" id="ARBA00022806"/>
    </source>
</evidence>
<comment type="caution">
    <text evidence="13">The sequence shown here is derived from an EMBL/GenBank/DDBJ whole genome shotgun (WGS) entry which is preliminary data.</text>
</comment>
<evidence type="ECO:0000256" key="8">
    <source>
        <dbReference type="ARBA" id="ARBA00023125"/>
    </source>
</evidence>
<keyword evidence="7 11" id="KW-0067">ATP-binding</keyword>
<feature type="binding site" evidence="11">
    <location>
        <begin position="239"/>
        <end position="246"/>
    </location>
    <ligand>
        <name>ATP</name>
        <dbReference type="ChEBI" id="CHEBI:30616"/>
    </ligand>
</feature>
<dbReference type="InterPro" id="IPR050534">
    <property type="entry name" value="Coronavir_polyprotein_1ab"/>
</dbReference>
<evidence type="ECO:0000256" key="10">
    <source>
        <dbReference type="ARBA" id="ARBA00023235"/>
    </source>
</evidence>
<dbReference type="GO" id="GO:0003677">
    <property type="term" value="F:DNA binding"/>
    <property type="evidence" value="ECO:0007669"/>
    <property type="project" value="UniProtKB-UniRule"/>
</dbReference>
<comment type="subunit">
    <text evidence="11">Heterotrimer of RecB, RecC and RecD. All subunits contribute to DNA-binding.</text>
</comment>
<dbReference type="GO" id="GO:0009338">
    <property type="term" value="C:exodeoxyribonuclease V complex"/>
    <property type="evidence" value="ECO:0007669"/>
    <property type="project" value="InterPro"/>
</dbReference>
<protein>
    <recommendedName>
        <fullName evidence="11">RecBCD enzyme subunit RecD</fullName>
        <ecNumber evidence="11">5.6.2.3</ecNumber>
    </recommendedName>
    <alternativeName>
        <fullName evidence="11">DNA 5'-3' helicase subunit RecD</fullName>
    </alternativeName>
    <alternativeName>
        <fullName evidence="11">Exonuclease V subunit RecD</fullName>
        <shortName evidence="11">ExoV subunit RecD</shortName>
    </alternativeName>
    <alternativeName>
        <fullName evidence="11">Helicase/nuclease RecBCD subunit RecD</fullName>
    </alternativeName>
</protein>
<dbReference type="CDD" id="cd18809">
    <property type="entry name" value="SF1_C_RecD"/>
    <property type="match status" value="1"/>
</dbReference>
<dbReference type="InterPro" id="IPR006344">
    <property type="entry name" value="RecD"/>
</dbReference>
<keyword evidence="8 11" id="KW-0238">DNA-binding</keyword>
<dbReference type="Gene3D" id="1.10.10.1020">
    <property type="entry name" value="RecBCD complex, subunit RecD, N-terminal domain"/>
    <property type="match status" value="1"/>
</dbReference>
<evidence type="ECO:0000313" key="14">
    <source>
        <dbReference type="Proteomes" id="UP000286482"/>
    </source>
</evidence>
<keyword evidence="4 11" id="KW-0378">Hydrolase</keyword>
<dbReference type="InterPro" id="IPR049550">
    <property type="entry name" value="RecD_N"/>
</dbReference>
<evidence type="ECO:0000256" key="7">
    <source>
        <dbReference type="ARBA" id="ARBA00022840"/>
    </source>
</evidence>
<dbReference type="PANTHER" id="PTHR43788">
    <property type="entry name" value="DNA2/NAM7 HELICASE FAMILY MEMBER"/>
    <property type="match status" value="1"/>
</dbReference>
<dbReference type="InterPro" id="IPR041851">
    <property type="entry name" value="RecD_N_sf"/>
</dbReference>
<feature type="domain" description="AAA+ ATPase" evidence="12">
    <location>
        <begin position="231"/>
        <end position="392"/>
    </location>
</feature>
<dbReference type="AlphaFoldDB" id="A0A420ELM5"/>
<keyword evidence="10 11" id="KW-0413">Isomerase</keyword>
<dbReference type="GO" id="GO:0043139">
    <property type="term" value="F:5'-3' DNA helicase activity"/>
    <property type="evidence" value="ECO:0007669"/>
    <property type="project" value="UniProtKB-UniRule"/>
</dbReference>
<dbReference type="GO" id="GO:0017116">
    <property type="term" value="F:single-stranded DNA helicase activity"/>
    <property type="evidence" value="ECO:0007669"/>
    <property type="project" value="TreeGrafter"/>
</dbReference>
<accession>A0A420ELM5</accession>
<evidence type="ECO:0000256" key="3">
    <source>
        <dbReference type="ARBA" id="ARBA00022763"/>
    </source>
</evidence>
<proteinExistence type="inferred from homology"/>
<dbReference type="RefSeq" id="WP_120353319.1">
    <property type="nucleotide sequence ID" value="NZ_RAQO01000002.1"/>
</dbReference>
<comment type="miscellaneous">
    <text evidence="11">In the RecBCD complex, RecB has a slow 3'-5' helicase, an exonuclease activity and loads RecA onto ssDNA, RecD has a fast 5'-3' helicase activity, while RecC stimulates the ATPase and processivity of the RecB helicase and contributes to recognition of the Chi site.</text>
</comment>
<dbReference type="InterPro" id="IPR003593">
    <property type="entry name" value="AAA+_ATPase"/>
</dbReference>
<evidence type="ECO:0000259" key="12">
    <source>
        <dbReference type="SMART" id="SM00382"/>
    </source>
</evidence>
<evidence type="ECO:0000256" key="4">
    <source>
        <dbReference type="ARBA" id="ARBA00022801"/>
    </source>
</evidence>
<evidence type="ECO:0000256" key="11">
    <source>
        <dbReference type="HAMAP-Rule" id="MF_01487"/>
    </source>
</evidence>
<gene>
    <name evidence="11 13" type="primary">recD</name>
    <name evidence="13" type="ORF">DBZ36_02385</name>
</gene>
<dbReference type="EMBL" id="RAQO01000002">
    <property type="protein sequence ID" value="RKF21516.1"/>
    <property type="molecule type" value="Genomic_DNA"/>
</dbReference>
<dbReference type="PANTHER" id="PTHR43788:SF6">
    <property type="entry name" value="DNA HELICASE B"/>
    <property type="match status" value="1"/>
</dbReference>
<dbReference type="CDD" id="cd17933">
    <property type="entry name" value="DEXSc_RecD-like"/>
    <property type="match status" value="1"/>
</dbReference>
<keyword evidence="3 11" id="KW-0227">DNA damage</keyword>
<keyword evidence="14" id="KW-1185">Reference proteome</keyword>
<dbReference type="SUPFAM" id="SSF52540">
    <property type="entry name" value="P-loop containing nucleoside triphosphate hydrolases"/>
    <property type="match status" value="1"/>
</dbReference>
<evidence type="ECO:0000256" key="1">
    <source>
        <dbReference type="ARBA" id="ARBA00022722"/>
    </source>
</evidence>
<dbReference type="GO" id="GO:0016887">
    <property type="term" value="F:ATP hydrolysis activity"/>
    <property type="evidence" value="ECO:0007669"/>
    <property type="project" value="RHEA"/>
</dbReference>
<keyword evidence="6 11" id="KW-0269">Exonuclease</keyword>
<keyword evidence="1 11" id="KW-0540">Nuclease</keyword>
<evidence type="ECO:0000256" key="9">
    <source>
        <dbReference type="ARBA" id="ARBA00023204"/>
    </source>
</evidence>